<sequence length="210" mass="24758">MRIGKLFLLGFVLFLVVVNISVSLSLSSFVDRKPVFTEKEEIIDGLKLLDTKDRMLRKLGKPKNTKKEYWGAYGDEVEYCYYEWGYVLFSPPPAPHKDLERPIEEIEITGKNVVGPRGIRIGEDYKRVIESFRCDVKEIYERAFHDVKLYEVKKSNEEKMLGFVIYNDEGEINEIWYKVLNEKYSSEFGLRFELMKKKVVKIFAYYFPGD</sequence>
<dbReference type="AlphaFoldDB" id="A0A7C2GJK0"/>
<dbReference type="EMBL" id="DTDV01000006">
    <property type="protein sequence ID" value="HGK23099.1"/>
    <property type="molecule type" value="Genomic_DNA"/>
</dbReference>
<reference evidence="1" key="1">
    <citation type="journal article" date="2020" name="mSystems">
        <title>Genome- and Community-Level Interaction Insights into Carbon Utilization and Element Cycling Functions of Hydrothermarchaeota in Hydrothermal Sediment.</title>
        <authorList>
            <person name="Zhou Z."/>
            <person name="Liu Y."/>
            <person name="Xu W."/>
            <person name="Pan J."/>
            <person name="Luo Z.H."/>
            <person name="Li M."/>
        </authorList>
    </citation>
    <scope>NUCLEOTIDE SEQUENCE [LARGE SCALE GENOMIC DNA]</scope>
    <source>
        <strain evidence="1">SpSt-70</strain>
    </source>
</reference>
<accession>A0A7C2GJK0</accession>
<name>A0A7C2GJK0_DICTH</name>
<organism evidence="1">
    <name type="scientific">Dictyoglomus thermophilum</name>
    <dbReference type="NCBI Taxonomy" id="14"/>
    <lineage>
        <taxon>Bacteria</taxon>
        <taxon>Pseudomonadati</taxon>
        <taxon>Dictyoglomota</taxon>
        <taxon>Dictyoglomia</taxon>
        <taxon>Dictyoglomales</taxon>
        <taxon>Dictyoglomaceae</taxon>
        <taxon>Dictyoglomus</taxon>
    </lineage>
</organism>
<gene>
    <name evidence="1" type="ORF">ENU78_01395</name>
</gene>
<protein>
    <submittedName>
        <fullName evidence="1">Uncharacterized protein</fullName>
    </submittedName>
</protein>
<comment type="caution">
    <text evidence="1">The sequence shown here is derived from an EMBL/GenBank/DDBJ whole genome shotgun (WGS) entry which is preliminary data.</text>
</comment>
<proteinExistence type="predicted"/>
<evidence type="ECO:0000313" key="1">
    <source>
        <dbReference type="EMBL" id="HGK23099.1"/>
    </source>
</evidence>
<dbReference type="RefSeq" id="WP_149122678.1">
    <property type="nucleotide sequence ID" value="NZ_VTFL01000002.1"/>
</dbReference>